<protein>
    <submittedName>
        <fullName evidence="2">GNAT family N-acetyltransferase</fullName>
    </submittedName>
</protein>
<dbReference type="AlphaFoldDB" id="A0A2W5S6H4"/>
<keyword evidence="2" id="KW-0808">Transferase</keyword>
<organism evidence="2 3">
    <name type="scientific">Cereibacter sphaeroides</name>
    <name type="common">Rhodobacter sphaeroides</name>
    <dbReference type="NCBI Taxonomy" id="1063"/>
    <lineage>
        <taxon>Bacteria</taxon>
        <taxon>Pseudomonadati</taxon>
        <taxon>Pseudomonadota</taxon>
        <taxon>Alphaproteobacteria</taxon>
        <taxon>Rhodobacterales</taxon>
        <taxon>Paracoccaceae</taxon>
        <taxon>Cereibacter</taxon>
    </lineage>
</organism>
<dbReference type="SUPFAM" id="SSF55729">
    <property type="entry name" value="Acyl-CoA N-acyltransferases (Nat)"/>
    <property type="match status" value="1"/>
</dbReference>
<dbReference type="PANTHER" id="PTHR41700">
    <property type="entry name" value="GCN5-RELATED N-ACETYLTRANSFERASE"/>
    <property type="match status" value="1"/>
</dbReference>
<feature type="domain" description="N-acetyltransferase" evidence="1">
    <location>
        <begin position="4"/>
        <end position="156"/>
    </location>
</feature>
<dbReference type="PANTHER" id="PTHR41700:SF1">
    <property type="entry name" value="N-ACETYLTRANSFERASE DOMAIN-CONTAINING PROTEIN"/>
    <property type="match status" value="1"/>
</dbReference>
<dbReference type="InterPro" id="IPR000182">
    <property type="entry name" value="GNAT_dom"/>
</dbReference>
<dbReference type="Pfam" id="PF00583">
    <property type="entry name" value="Acetyltransf_1"/>
    <property type="match status" value="1"/>
</dbReference>
<dbReference type="InterPro" id="IPR038764">
    <property type="entry name" value="GNAT_N_AcTrfase_prd"/>
</dbReference>
<reference evidence="2 3" key="1">
    <citation type="submission" date="2017-08" db="EMBL/GenBank/DDBJ databases">
        <title>Infants hospitalized years apart are colonized by the same room-sourced microbial strains.</title>
        <authorList>
            <person name="Brooks B."/>
            <person name="Olm M.R."/>
            <person name="Firek B.A."/>
            <person name="Baker R."/>
            <person name="Thomas B.C."/>
            <person name="Morowitz M.J."/>
            <person name="Banfield J.F."/>
        </authorList>
    </citation>
    <scope>NUCLEOTIDE SEQUENCE [LARGE SCALE GENOMIC DNA]</scope>
    <source>
        <strain evidence="2">S2_003_000_R2_11</strain>
    </source>
</reference>
<dbReference type="PROSITE" id="PS51186">
    <property type="entry name" value="GNAT"/>
    <property type="match status" value="1"/>
</dbReference>
<evidence type="ECO:0000313" key="3">
    <source>
        <dbReference type="Proteomes" id="UP000248975"/>
    </source>
</evidence>
<sequence>MTEVVIRDLSRMAEFRQAEALQSEVWGKDDVADPADLMMVIQAEGGICAGAFHEDRLIGYIFGFPTREPHIQHSHRLAVASDARGSGLGARLKWYQRDWCRERGIRVVRWTFDPLRVLNANLNIAKLGAIGRTYFPDYYGEMAGINAGVPSDRLLVDWLVTDAASTKDARSVMEPASTISIPADFSEMLAYDAERAMHERLRLREAISRAFAAGEEITGFDPALRRYLLTKRAVTE</sequence>
<evidence type="ECO:0000313" key="2">
    <source>
        <dbReference type="EMBL" id="PZQ94595.1"/>
    </source>
</evidence>
<accession>A0A2W5S6H4</accession>
<dbReference type="EMBL" id="QFQS01000017">
    <property type="protein sequence ID" value="PZQ94595.1"/>
    <property type="molecule type" value="Genomic_DNA"/>
</dbReference>
<proteinExistence type="predicted"/>
<dbReference type="Proteomes" id="UP000248975">
    <property type="component" value="Unassembled WGS sequence"/>
</dbReference>
<dbReference type="Gene3D" id="3.40.630.30">
    <property type="match status" value="1"/>
</dbReference>
<dbReference type="GO" id="GO:0016747">
    <property type="term" value="F:acyltransferase activity, transferring groups other than amino-acyl groups"/>
    <property type="evidence" value="ECO:0007669"/>
    <property type="project" value="InterPro"/>
</dbReference>
<name>A0A2W5S6H4_CERSP</name>
<evidence type="ECO:0000259" key="1">
    <source>
        <dbReference type="PROSITE" id="PS51186"/>
    </source>
</evidence>
<dbReference type="CDD" id="cd04301">
    <property type="entry name" value="NAT_SF"/>
    <property type="match status" value="1"/>
</dbReference>
<dbReference type="InterPro" id="IPR016181">
    <property type="entry name" value="Acyl_CoA_acyltransferase"/>
</dbReference>
<comment type="caution">
    <text evidence="2">The sequence shown here is derived from an EMBL/GenBank/DDBJ whole genome shotgun (WGS) entry which is preliminary data.</text>
</comment>
<gene>
    <name evidence="2" type="ORF">DI533_21880</name>
</gene>